<accession>A0A392QRE5</accession>
<dbReference type="Proteomes" id="UP000265520">
    <property type="component" value="Unassembled WGS sequence"/>
</dbReference>
<comment type="caution">
    <text evidence="1">The sequence shown here is derived from an EMBL/GenBank/DDBJ whole genome shotgun (WGS) entry which is preliminary data.</text>
</comment>
<keyword evidence="2" id="KW-1185">Reference proteome</keyword>
<feature type="non-terminal residue" evidence="1">
    <location>
        <position position="1"/>
    </location>
</feature>
<proteinExistence type="predicted"/>
<name>A0A392QRE5_9FABA</name>
<evidence type="ECO:0000313" key="1">
    <source>
        <dbReference type="EMBL" id="MCI26404.1"/>
    </source>
</evidence>
<protein>
    <submittedName>
        <fullName evidence="1">Uncharacterized protein</fullName>
    </submittedName>
</protein>
<sequence length="127" mass="14434">TIPRHPHRTATLGTNPREIDCQFARFMGRVLTPDMLGSHALYSWLMAPNYMTWYMKISDPYLEPLPPRDPSRPAKLDAIIHDEAKAEGQRTTNLVANMLEIWQVIHALMASGDIPQGSHPYLTLQQV</sequence>
<feature type="non-terminal residue" evidence="1">
    <location>
        <position position="127"/>
    </location>
</feature>
<dbReference type="EMBL" id="LXQA010153060">
    <property type="protein sequence ID" value="MCI26404.1"/>
    <property type="molecule type" value="Genomic_DNA"/>
</dbReference>
<reference evidence="1 2" key="1">
    <citation type="journal article" date="2018" name="Front. Plant Sci.">
        <title>Red Clover (Trifolium pratense) and Zigzag Clover (T. medium) - A Picture of Genomic Similarities and Differences.</title>
        <authorList>
            <person name="Dluhosova J."/>
            <person name="Istvanek J."/>
            <person name="Nedelnik J."/>
            <person name="Repkova J."/>
        </authorList>
    </citation>
    <scope>NUCLEOTIDE SEQUENCE [LARGE SCALE GENOMIC DNA]</scope>
    <source>
        <strain evidence="2">cv. 10/8</strain>
        <tissue evidence="1">Leaf</tissue>
    </source>
</reference>
<evidence type="ECO:0000313" key="2">
    <source>
        <dbReference type="Proteomes" id="UP000265520"/>
    </source>
</evidence>
<organism evidence="1 2">
    <name type="scientific">Trifolium medium</name>
    <dbReference type="NCBI Taxonomy" id="97028"/>
    <lineage>
        <taxon>Eukaryota</taxon>
        <taxon>Viridiplantae</taxon>
        <taxon>Streptophyta</taxon>
        <taxon>Embryophyta</taxon>
        <taxon>Tracheophyta</taxon>
        <taxon>Spermatophyta</taxon>
        <taxon>Magnoliopsida</taxon>
        <taxon>eudicotyledons</taxon>
        <taxon>Gunneridae</taxon>
        <taxon>Pentapetalae</taxon>
        <taxon>rosids</taxon>
        <taxon>fabids</taxon>
        <taxon>Fabales</taxon>
        <taxon>Fabaceae</taxon>
        <taxon>Papilionoideae</taxon>
        <taxon>50 kb inversion clade</taxon>
        <taxon>NPAAA clade</taxon>
        <taxon>Hologalegina</taxon>
        <taxon>IRL clade</taxon>
        <taxon>Trifolieae</taxon>
        <taxon>Trifolium</taxon>
    </lineage>
</organism>
<dbReference type="AlphaFoldDB" id="A0A392QRE5"/>